<evidence type="ECO:0000313" key="1">
    <source>
        <dbReference type="Proteomes" id="UP000035680"/>
    </source>
</evidence>
<proteinExistence type="predicted"/>
<name>A0A0K0F591_STRVS</name>
<dbReference type="AlphaFoldDB" id="A0A0K0F591"/>
<accession>A0A0K0F591</accession>
<evidence type="ECO:0000313" key="2">
    <source>
        <dbReference type="WBParaSite" id="SVE_0398100.1"/>
    </source>
</evidence>
<dbReference type="Proteomes" id="UP000035680">
    <property type="component" value="Unassembled WGS sequence"/>
</dbReference>
<protein>
    <submittedName>
        <fullName evidence="2">Uncharacterized protein</fullName>
    </submittedName>
</protein>
<keyword evidence="1" id="KW-1185">Reference proteome</keyword>
<reference evidence="2" key="2">
    <citation type="submission" date="2015-08" db="UniProtKB">
        <authorList>
            <consortium name="WormBaseParasite"/>
        </authorList>
    </citation>
    <scope>IDENTIFICATION</scope>
</reference>
<reference evidence="1" key="1">
    <citation type="submission" date="2014-07" db="EMBL/GenBank/DDBJ databases">
        <authorList>
            <person name="Martin A.A"/>
            <person name="De Silva N."/>
        </authorList>
    </citation>
    <scope>NUCLEOTIDE SEQUENCE</scope>
</reference>
<dbReference type="WBParaSite" id="SVE_0398100.1">
    <property type="protein sequence ID" value="SVE_0398100.1"/>
    <property type="gene ID" value="SVE_0398100"/>
</dbReference>
<sequence>MLTGEPISKVRVNFNFKNVRTMRLNSDLKVLTDEMTKTNMMILSICETKRNMSETFVVDDLYHCYMGKADKRIGGMKFNGIDKPKYGCKYYKLEYKEKNENDFVNKFSAISGFNIVNSKFNKRRNKK</sequence>
<organism evidence="1 2">
    <name type="scientific">Strongyloides venezuelensis</name>
    <name type="common">Threadworm</name>
    <dbReference type="NCBI Taxonomy" id="75913"/>
    <lineage>
        <taxon>Eukaryota</taxon>
        <taxon>Metazoa</taxon>
        <taxon>Ecdysozoa</taxon>
        <taxon>Nematoda</taxon>
        <taxon>Chromadorea</taxon>
        <taxon>Rhabditida</taxon>
        <taxon>Tylenchina</taxon>
        <taxon>Panagrolaimomorpha</taxon>
        <taxon>Strongyloidoidea</taxon>
        <taxon>Strongyloididae</taxon>
        <taxon>Strongyloides</taxon>
    </lineage>
</organism>